<dbReference type="Pfam" id="PF01527">
    <property type="entry name" value="HTH_Tnp_1"/>
    <property type="match status" value="1"/>
</dbReference>
<comment type="caution">
    <text evidence="1">The sequence shown here is derived from an EMBL/GenBank/DDBJ whole genome shotgun (WGS) entry which is preliminary data.</text>
</comment>
<sequence length="104" mass="12011">MGRKFPQDFKERAVRLTDEHRKAHDCSAWQAATVVGERLGVSPHTIRGWMQKSLEKTPPGDDLPFEVREEMQQLRSENLELRRANEILKAASAFFARELDHPGR</sequence>
<dbReference type="GO" id="GO:0006313">
    <property type="term" value="P:DNA transposition"/>
    <property type="evidence" value="ECO:0007669"/>
    <property type="project" value="InterPro"/>
</dbReference>
<evidence type="ECO:0000313" key="1">
    <source>
        <dbReference type="EMBL" id="CAB0620921.1"/>
    </source>
</evidence>
<gene>
    <name evidence="1" type="ORF">CIP107547_02263</name>
</gene>
<evidence type="ECO:0000313" key="2">
    <source>
        <dbReference type="Proteomes" id="UP000480222"/>
    </source>
</evidence>
<reference evidence="1 2" key="1">
    <citation type="submission" date="2020-02" db="EMBL/GenBank/DDBJ databases">
        <authorList>
            <person name="Brisse S."/>
        </authorList>
    </citation>
    <scope>NUCLEOTIDE SEQUENCE [LARGE SCALE GENOMIC DNA]</scope>
    <source>
        <strain evidence="1">CIP107547</strain>
    </source>
</reference>
<name>A0A1J5XCD1_CORDP</name>
<dbReference type="InterPro" id="IPR009057">
    <property type="entry name" value="Homeodomain-like_sf"/>
</dbReference>
<dbReference type="InterPro" id="IPR002514">
    <property type="entry name" value="Transposase_8"/>
</dbReference>
<dbReference type="AlphaFoldDB" id="A0A1J5XCD1"/>
<dbReference type="Proteomes" id="UP000480222">
    <property type="component" value="Unassembled WGS sequence"/>
</dbReference>
<dbReference type="RefSeq" id="WP_014303351.1">
    <property type="nucleotide sequence ID" value="NZ_CAJDYQ010000019.1"/>
</dbReference>
<dbReference type="EMBL" id="CADDAV010000029">
    <property type="protein sequence ID" value="CAB0620921.1"/>
    <property type="molecule type" value="Genomic_DNA"/>
</dbReference>
<dbReference type="GO" id="GO:0004803">
    <property type="term" value="F:transposase activity"/>
    <property type="evidence" value="ECO:0007669"/>
    <property type="project" value="InterPro"/>
</dbReference>
<protein>
    <submittedName>
        <fullName evidence="1">Transposase</fullName>
    </submittedName>
</protein>
<proteinExistence type="predicted"/>
<organism evidence="1 2">
    <name type="scientific">Corynebacterium diphtheriae</name>
    <dbReference type="NCBI Taxonomy" id="1717"/>
    <lineage>
        <taxon>Bacteria</taxon>
        <taxon>Bacillati</taxon>
        <taxon>Actinomycetota</taxon>
        <taxon>Actinomycetes</taxon>
        <taxon>Mycobacteriales</taxon>
        <taxon>Corynebacteriaceae</taxon>
        <taxon>Corynebacterium</taxon>
    </lineage>
</organism>
<dbReference type="SUPFAM" id="SSF46689">
    <property type="entry name" value="Homeodomain-like"/>
    <property type="match status" value="1"/>
</dbReference>
<dbReference type="OMA" id="HHTLRAW"/>
<dbReference type="InterPro" id="IPR036388">
    <property type="entry name" value="WH-like_DNA-bd_sf"/>
</dbReference>
<dbReference type="GO" id="GO:0003677">
    <property type="term" value="F:DNA binding"/>
    <property type="evidence" value="ECO:0007669"/>
    <property type="project" value="InterPro"/>
</dbReference>
<dbReference type="Gene3D" id="1.10.10.10">
    <property type="entry name" value="Winged helix-like DNA-binding domain superfamily/Winged helix DNA-binding domain"/>
    <property type="match status" value="1"/>
</dbReference>
<accession>A0A1J5XCD1</accession>